<evidence type="ECO:0000256" key="1">
    <source>
        <dbReference type="SAM" id="MobiDB-lite"/>
    </source>
</evidence>
<feature type="transmembrane region" description="Helical" evidence="2">
    <location>
        <begin position="84"/>
        <end position="101"/>
    </location>
</feature>
<dbReference type="Pfam" id="PF03372">
    <property type="entry name" value="Exo_endo_phos"/>
    <property type="match status" value="1"/>
</dbReference>
<evidence type="ECO:0000313" key="5">
    <source>
        <dbReference type="Proteomes" id="UP000646776"/>
    </source>
</evidence>
<organism evidence="4 5">
    <name type="scientific">Streptomyces phaeofaciens</name>
    <dbReference type="NCBI Taxonomy" id="68254"/>
    <lineage>
        <taxon>Bacteria</taxon>
        <taxon>Bacillati</taxon>
        <taxon>Actinomycetota</taxon>
        <taxon>Actinomycetes</taxon>
        <taxon>Kitasatosporales</taxon>
        <taxon>Streptomycetaceae</taxon>
        <taxon>Streptomyces</taxon>
    </lineage>
</organism>
<reference evidence="4" key="2">
    <citation type="submission" date="2020-09" db="EMBL/GenBank/DDBJ databases">
        <authorList>
            <person name="Sun Q."/>
            <person name="Ohkuma M."/>
        </authorList>
    </citation>
    <scope>NUCLEOTIDE SEQUENCE</scope>
    <source>
        <strain evidence="4">JCM 4125</strain>
    </source>
</reference>
<feature type="domain" description="Endonuclease/exonuclease/phosphatase" evidence="3">
    <location>
        <begin position="139"/>
        <end position="341"/>
    </location>
</feature>
<evidence type="ECO:0000259" key="3">
    <source>
        <dbReference type="Pfam" id="PF03372"/>
    </source>
</evidence>
<feature type="region of interest" description="Disordered" evidence="1">
    <location>
        <begin position="1"/>
        <end position="20"/>
    </location>
</feature>
<keyword evidence="2" id="KW-0472">Membrane</keyword>
<keyword evidence="5" id="KW-1185">Reference proteome</keyword>
<keyword evidence="2" id="KW-1133">Transmembrane helix</keyword>
<name>A0A918LYM8_9ACTN</name>
<accession>A0A918LYM8</accession>
<dbReference type="Proteomes" id="UP000646776">
    <property type="component" value="Unassembled WGS sequence"/>
</dbReference>
<gene>
    <name evidence="4" type="ORF">GCM10010226_57850</name>
</gene>
<feature type="transmembrane region" description="Helical" evidence="2">
    <location>
        <begin position="46"/>
        <end position="64"/>
    </location>
</feature>
<keyword evidence="2" id="KW-0812">Transmembrane</keyword>
<evidence type="ECO:0000313" key="4">
    <source>
        <dbReference type="EMBL" id="GGT72326.1"/>
    </source>
</evidence>
<comment type="caution">
    <text evidence="4">The sequence shown here is derived from an EMBL/GenBank/DDBJ whole genome shotgun (WGS) entry which is preliminary data.</text>
</comment>
<feature type="transmembrane region" description="Helical" evidence="2">
    <location>
        <begin position="108"/>
        <end position="126"/>
    </location>
</feature>
<dbReference type="AlphaFoldDB" id="A0A918LYM8"/>
<reference evidence="4" key="1">
    <citation type="journal article" date="2014" name="Int. J. Syst. Evol. Microbiol.">
        <title>Complete genome sequence of Corynebacterium casei LMG S-19264T (=DSM 44701T), isolated from a smear-ripened cheese.</title>
        <authorList>
            <consortium name="US DOE Joint Genome Institute (JGI-PGF)"/>
            <person name="Walter F."/>
            <person name="Albersmeier A."/>
            <person name="Kalinowski J."/>
            <person name="Ruckert C."/>
        </authorList>
    </citation>
    <scope>NUCLEOTIDE SEQUENCE</scope>
    <source>
        <strain evidence="4">JCM 4125</strain>
    </source>
</reference>
<dbReference type="Gene3D" id="3.60.10.10">
    <property type="entry name" value="Endonuclease/exonuclease/phosphatase"/>
    <property type="match status" value="1"/>
</dbReference>
<evidence type="ECO:0000256" key="2">
    <source>
        <dbReference type="SAM" id="Phobius"/>
    </source>
</evidence>
<dbReference type="InterPro" id="IPR036691">
    <property type="entry name" value="Endo/exonu/phosph_ase_sf"/>
</dbReference>
<sequence length="355" mass="37717">MAQQAYMTETDDNGGSGPERRGARLRRLMGRLAGRLSQGWRGDPRVWRRGLVLAALALLFSLVMLVHSRIPNRFGNLGSLTETFLPWIGLFIPLLLLLALVRRSATALIAVVLPAVVWLNLFGGLLTDKTGSGGDLTVATHNVNADNPDPSGTADDVAASGADVVALEELTASAVPVYEKALAATYAHHSVQGTVGLWSKYPLSGVKPVDIKLGWTRAMRATAATPDGDVAFYVAHLPSVRVKLQAGFTARQRDKSADALGEAIADEKLTRVVLLGDLNGTMNDRSLNAVTSQMRSTQGAAGSGFGFSWPASSPMARIDQIMVKGVEPVTSWTLPQTSSDHLPVAARVKVATTDS</sequence>
<dbReference type="InterPro" id="IPR005135">
    <property type="entry name" value="Endo/exonuclease/phosphatase"/>
</dbReference>
<proteinExistence type="predicted"/>
<protein>
    <submittedName>
        <fullName evidence="4">Teicoplanin resistance protein VanJ</fullName>
    </submittedName>
</protein>
<dbReference type="SUPFAM" id="SSF56219">
    <property type="entry name" value="DNase I-like"/>
    <property type="match status" value="1"/>
</dbReference>
<dbReference type="EMBL" id="BMSA01000019">
    <property type="protein sequence ID" value="GGT72326.1"/>
    <property type="molecule type" value="Genomic_DNA"/>
</dbReference>
<dbReference type="GO" id="GO:0003824">
    <property type="term" value="F:catalytic activity"/>
    <property type="evidence" value="ECO:0007669"/>
    <property type="project" value="InterPro"/>
</dbReference>